<comment type="caution">
    <text evidence="1">The sequence shown here is derived from an EMBL/GenBank/DDBJ whole genome shotgun (WGS) entry which is preliminary data.</text>
</comment>
<dbReference type="Proteomes" id="UP000800981">
    <property type="component" value="Unassembled WGS sequence"/>
</dbReference>
<evidence type="ECO:0000313" key="2">
    <source>
        <dbReference type="Proteomes" id="UP000800981"/>
    </source>
</evidence>
<organism evidence="1 2">
    <name type="scientific">Motilibacter deserti</name>
    <dbReference type="NCBI Taxonomy" id="2714956"/>
    <lineage>
        <taxon>Bacteria</taxon>
        <taxon>Bacillati</taxon>
        <taxon>Actinomycetota</taxon>
        <taxon>Actinomycetes</taxon>
        <taxon>Motilibacterales</taxon>
        <taxon>Motilibacteraceae</taxon>
        <taxon>Motilibacter</taxon>
    </lineage>
</organism>
<protein>
    <recommendedName>
        <fullName evidence="3">ACT domain-containing protein</fullName>
    </recommendedName>
</protein>
<gene>
    <name evidence="1" type="ORF">G9H71_22530</name>
</gene>
<dbReference type="InterPro" id="IPR029044">
    <property type="entry name" value="Nucleotide-diphossugar_trans"/>
</dbReference>
<keyword evidence="2" id="KW-1185">Reference proteome</keyword>
<feature type="non-terminal residue" evidence="1">
    <location>
        <position position="46"/>
    </location>
</feature>
<evidence type="ECO:0000313" key="1">
    <source>
        <dbReference type="EMBL" id="NHC16565.1"/>
    </source>
</evidence>
<evidence type="ECO:0008006" key="3">
    <source>
        <dbReference type="Google" id="ProtNLM"/>
    </source>
</evidence>
<dbReference type="EMBL" id="JAANNP010000214">
    <property type="protein sequence ID" value="NHC16565.1"/>
    <property type="molecule type" value="Genomic_DNA"/>
</dbReference>
<reference evidence="1 2" key="1">
    <citation type="submission" date="2020-03" db="EMBL/GenBank/DDBJ databases">
        <title>Two novel Motilibacter sp.</title>
        <authorList>
            <person name="Liu S."/>
        </authorList>
    </citation>
    <scope>NUCLEOTIDE SEQUENCE [LARGE SCALE GENOMIC DNA]</scope>
    <source>
        <strain evidence="1 2">E257</strain>
    </source>
</reference>
<proteinExistence type="predicted"/>
<accession>A0ABX0H485</accession>
<sequence length="46" mass="5018">MPAANGTGRPGVTVVTVTRNDLAGLRRTMESLRVQDDRDVQHVVID</sequence>
<name>A0ABX0H485_9ACTN</name>
<dbReference type="SUPFAM" id="SSF53448">
    <property type="entry name" value="Nucleotide-diphospho-sugar transferases"/>
    <property type="match status" value="1"/>
</dbReference>